<dbReference type="GO" id="GO:0005813">
    <property type="term" value="C:centrosome"/>
    <property type="evidence" value="ECO:0007669"/>
    <property type="project" value="TreeGrafter"/>
</dbReference>
<feature type="compositionally biased region" description="Pro residues" evidence="1">
    <location>
        <begin position="24"/>
        <end position="42"/>
    </location>
</feature>
<dbReference type="GO" id="GO:0005794">
    <property type="term" value="C:Golgi apparatus"/>
    <property type="evidence" value="ECO:0007669"/>
    <property type="project" value="TreeGrafter"/>
</dbReference>
<dbReference type="Proteomes" id="UP000694403">
    <property type="component" value="Unplaced"/>
</dbReference>
<dbReference type="GO" id="GO:0007098">
    <property type="term" value="P:centrosome cycle"/>
    <property type="evidence" value="ECO:0007669"/>
    <property type="project" value="TreeGrafter"/>
</dbReference>
<reference evidence="3" key="1">
    <citation type="submission" date="2025-08" db="UniProtKB">
        <authorList>
            <consortium name="Ensembl"/>
        </authorList>
    </citation>
    <scope>IDENTIFICATION</scope>
</reference>
<evidence type="ECO:0000313" key="3">
    <source>
        <dbReference type="Ensembl" id="ENSCSRP00000014626.1"/>
    </source>
</evidence>
<protein>
    <recommendedName>
        <fullName evidence="2">Olduvai domain-containing protein</fullName>
    </recommendedName>
</protein>
<feature type="region of interest" description="Disordered" evidence="1">
    <location>
        <begin position="151"/>
        <end position="206"/>
    </location>
</feature>
<dbReference type="SMART" id="SM01148">
    <property type="entry name" value="DUF1220"/>
    <property type="match status" value="1"/>
</dbReference>
<organism evidence="3 4">
    <name type="scientific">Chelydra serpentina</name>
    <name type="common">Snapping turtle</name>
    <name type="synonym">Testudo serpentina</name>
    <dbReference type="NCBI Taxonomy" id="8475"/>
    <lineage>
        <taxon>Eukaryota</taxon>
        <taxon>Metazoa</taxon>
        <taxon>Chordata</taxon>
        <taxon>Craniata</taxon>
        <taxon>Vertebrata</taxon>
        <taxon>Euteleostomi</taxon>
        <taxon>Archelosauria</taxon>
        <taxon>Testudinata</taxon>
        <taxon>Testudines</taxon>
        <taxon>Cryptodira</taxon>
        <taxon>Durocryptodira</taxon>
        <taxon>Americhelydia</taxon>
        <taxon>Chelydroidea</taxon>
        <taxon>Chelydridae</taxon>
        <taxon>Chelydra</taxon>
    </lineage>
</organism>
<dbReference type="GO" id="GO:0090063">
    <property type="term" value="P:positive regulation of microtubule nucleation"/>
    <property type="evidence" value="ECO:0007669"/>
    <property type="project" value="TreeGrafter"/>
</dbReference>
<proteinExistence type="predicted"/>
<name>A0A8C3SIF7_CHESE</name>
<reference evidence="3" key="2">
    <citation type="submission" date="2025-09" db="UniProtKB">
        <authorList>
            <consortium name="Ensembl"/>
        </authorList>
    </citation>
    <scope>IDENTIFICATION</scope>
</reference>
<evidence type="ECO:0000256" key="1">
    <source>
        <dbReference type="SAM" id="MobiDB-lite"/>
    </source>
</evidence>
<feature type="compositionally biased region" description="Polar residues" evidence="1">
    <location>
        <begin position="191"/>
        <end position="206"/>
    </location>
</feature>
<feature type="region of interest" description="Disordered" evidence="1">
    <location>
        <begin position="1"/>
        <end position="46"/>
    </location>
</feature>
<dbReference type="AlphaFoldDB" id="A0A8C3SIF7"/>
<sequence>MEELSRPGPRGGPCWGQSEDAGVPPLPAHLTPPPRPANPPALSPGRKYDSLIQAQARELSHLRQKMREGRSVCHLLTQRLRDTVKSFEELLRGTDIDYYMGQSFREHLAQGGQLAERLSSKLNVALTYAPPRLSKELREKERMIETLQAKLEERCETPASSRALSESPRSNSSASFLSDGPEACSDGDATTKYSQLQGDRSEQPSQRLAGKAGCFCPTQGGGRGVQEALCPPGLLLAEPWRPTQLSVPPVGAGADLLEGHLVEIRSLRQRLEESICINDRLREQLENRLAVGVGGCQPHTARHEPLCRGCSPPAACSVPAPALDLGSLYVWGRPCSWGPSTAGDPQTQLGLAPLVGAALICPPSGPVGGCGSYSSPLCGCELESRPGA</sequence>
<dbReference type="GO" id="GO:1903358">
    <property type="term" value="P:regulation of Golgi organization"/>
    <property type="evidence" value="ECO:0007669"/>
    <property type="project" value="TreeGrafter"/>
</dbReference>
<dbReference type="InterPro" id="IPR010630">
    <property type="entry name" value="Olduvai_dom"/>
</dbReference>
<evidence type="ECO:0000313" key="4">
    <source>
        <dbReference type="Proteomes" id="UP000694403"/>
    </source>
</evidence>
<dbReference type="PANTHER" id="PTHR46501">
    <property type="entry name" value="MYOMEGALIN"/>
    <property type="match status" value="1"/>
</dbReference>
<dbReference type="InterPro" id="IPR052593">
    <property type="entry name" value="MT-associated_AKAP9-binding"/>
</dbReference>
<feature type="compositionally biased region" description="Polar residues" evidence="1">
    <location>
        <begin position="158"/>
        <end position="176"/>
    </location>
</feature>
<dbReference type="GO" id="GO:0060090">
    <property type="term" value="F:molecular adaptor activity"/>
    <property type="evidence" value="ECO:0007669"/>
    <property type="project" value="TreeGrafter"/>
</dbReference>
<accession>A0A8C3SIF7</accession>
<dbReference type="PANTHER" id="PTHR46501:SF2">
    <property type="entry name" value="MYOMEGALIN"/>
    <property type="match status" value="1"/>
</dbReference>
<keyword evidence="4" id="KW-1185">Reference proteome</keyword>
<evidence type="ECO:0000259" key="2">
    <source>
        <dbReference type="SMART" id="SM01148"/>
    </source>
</evidence>
<dbReference type="Ensembl" id="ENSCSRT00000015249.1">
    <property type="protein sequence ID" value="ENSCSRP00000014626.1"/>
    <property type="gene ID" value="ENSCSRG00000011171.1"/>
</dbReference>
<feature type="domain" description="Olduvai" evidence="2">
    <location>
        <begin position="123"/>
        <end position="190"/>
    </location>
</feature>